<dbReference type="RefSeq" id="WP_173763306.1">
    <property type="nucleotide sequence ID" value="NZ_CP048836.1"/>
</dbReference>
<evidence type="ECO:0000313" key="3">
    <source>
        <dbReference type="Proteomes" id="UP000501991"/>
    </source>
</evidence>
<dbReference type="Proteomes" id="UP000501991">
    <property type="component" value="Chromosome"/>
</dbReference>
<keyword evidence="1" id="KW-0732">Signal</keyword>
<sequence length="148" mass="16045">MVMRMLRLGCLVAAAVSISACAANPDDGTEPELFPLDIGSIETVTVTRTGITAAAGKGMGIRCEKFSLSAAEAAAYFANAKRVLRRDYRSLVDWSPCYVRGQIQLTDGTRGTWSIHQYRGGVLQLDGRDDIYLYCPTCSAAGFDRPQD</sequence>
<dbReference type="EMBL" id="CP048836">
    <property type="protein sequence ID" value="QID16139.1"/>
    <property type="molecule type" value="Genomic_DNA"/>
</dbReference>
<evidence type="ECO:0000256" key="1">
    <source>
        <dbReference type="SAM" id="SignalP"/>
    </source>
</evidence>
<proteinExistence type="predicted"/>
<feature type="signal peptide" evidence="1">
    <location>
        <begin position="1"/>
        <end position="22"/>
    </location>
</feature>
<accession>A0A6C1AZH8</accession>
<dbReference type="PROSITE" id="PS51257">
    <property type="entry name" value="PROKAR_LIPOPROTEIN"/>
    <property type="match status" value="1"/>
</dbReference>
<protein>
    <recommendedName>
        <fullName evidence="4">Lipoprotein</fullName>
    </recommendedName>
</protein>
<evidence type="ECO:0008006" key="4">
    <source>
        <dbReference type="Google" id="ProtNLM"/>
    </source>
</evidence>
<feature type="chain" id="PRO_5025355812" description="Lipoprotein" evidence="1">
    <location>
        <begin position="23"/>
        <end position="148"/>
    </location>
</feature>
<evidence type="ECO:0000313" key="2">
    <source>
        <dbReference type="EMBL" id="QID16139.1"/>
    </source>
</evidence>
<dbReference type="KEGG" id="azq:G3580_12285"/>
<organism evidence="2 3">
    <name type="scientific">Nitrogeniibacter mangrovi</name>
    <dbReference type="NCBI Taxonomy" id="2016596"/>
    <lineage>
        <taxon>Bacteria</taxon>
        <taxon>Pseudomonadati</taxon>
        <taxon>Pseudomonadota</taxon>
        <taxon>Betaproteobacteria</taxon>
        <taxon>Rhodocyclales</taxon>
        <taxon>Zoogloeaceae</taxon>
        <taxon>Nitrogeniibacter</taxon>
    </lineage>
</organism>
<dbReference type="AlphaFoldDB" id="A0A6C1AZH8"/>
<gene>
    <name evidence="2" type="ORF">G3580_12285</name>
</gene>
<keyword evidence="3" id="KW-1185">Reference proteome</keyword>
<reference evidence="2 3" key="1">
    <citation type="submission" date="2020-02" db="EMBL/GenBank/DDBJ databases">
        <title>Nitrogenibacter mangrovi gen. nov., sp. nov. isolated from mangrove sediment, a denitrifying betaproteobacterium.</title>
        <authorList>
            <person name="Liao H."/>
            <person name="Tian Y."/>
        </authorList>
    </citation>
    <scope>NUCLEOTIDE SEQUENCE [LARGE SCALE GENOMIC DNA]</scope>
    <source>
        <strain evidence="2 3">M9-3-2</strain>
    </source>
</reference>
<name>A0A6C1AZH8_9RHOO</name>